<name>A0A8B8GAH7_9HEMI</name>
<dbReference type="InterPro" id="IPR029437">
    <property type="entry name" value="HPS3_N"/>
</dbReference>
<evidence type="ECO:0000313" key="4">
    <source>
        <dbReference type="RefSeq" id="XP_025419765.1"/>
    </source>
</evidence>
<dbReference type="PANTHER" id="PTHR28633">
    <property type="entry name" value="HERMANSKY-PUDLAK SYNDROME 3 PROTEIN"/>
    <property type="match status" value="1"/>
</dbReference>
<proteinExistence type="predicted"/>
<gene>
    <name evidence="4" type="primary">LOC112690067</name>
</gene>
<organism evidence="3 4">
    <name type="scientific">Sipha flava</name>
    <name type="common">yellow sugarcane aphid</name>
    <dbReference type="NCBI Taxonomy" id="143950"/>
    <lineage>
        <taxon>Eukaryota</taxon>
        <taxon>Metazoa</taxon>
        <taxon>Ecdysozoa</taxon>
        <taxon>Arthropoda</taxon>
        <taxon>Hexapoda</taxon>
        <taxon>Insecta</taxon>
        <taxon>Pterygota</taxon>
        <taxon>Neoptera</taxon>
        <taxon>Paraneoptera</taxon>
        <taxon>Hemiptera</taxon>
        <taxon>Sternorrhyncha</taxon>
        <taxon>Aphidomorpha</taxon>
        <taxon>Aphidoidea</taxon>
        <taxon>Aphididae</taxon>
        <taxon>Sipha</taxon>
    </lineage>
</organism>
<accession>A0A8B8GAH7</accession>
<evidence type="ECO:0000259" key="1">
    <source>
        <dbReference type="Pfam" id="PF14761"/>
    </source>
</evidence>
<protein>
    <submittedName>
        <fullName evidence="4">Uncharacterized protein LOC112690067</fullName>
    </submittedName>
</protein>
<feature type="domain" description="BLOC-2 complex member HPS3 N-terminal" evidence="1">
    <location>
        <begin position="39"/>
        <end position="236"/>
    </location>
</feature>
<dbReference type="AlphaFoldDB" id="A0A8B8GAH7"/>
<dbReference type="GeneID" id="112690067"/>
<dbReference type="PANTHER" id="PTHR28633:SF1">
    <property type="entry name" value="BLOC-2 COMPLEX MEMBER HPS3"/>
    <property type="match status" value="1"/>
</dbReference>
<sequence length="1044" mass="119987">MVRVITAYNFEGQKVDTCADPVAFTSAPPNRLLIALAHHAIEVRDLSDDPKPTYAIPTVDQVIQLSYCMSGNYIVTLETKQKRSIDDSLYLRVYCNWEQCSQGTPPLRARIAGRVTPTGSQIGDNALDMIEIPVKYSIISSFACCQETGNIIIASKCILSIFRMVIKTHDISRLRFLDFDTWPMVINLKFNVYNLQIEQDIVAVFGEQKIQVFQILKDIKKNSDWSSNTSSMKTSSIQEQPEVLPSGPIDLNQLLKSKNDNYLWKLVNPICFPIMMITPGFDNSVLAEQEENAPFNIVSMPITINETKANDPWSEPICWTVKMILQLELNMSRCNITNENIKSVLLNLVYRRHETSKVLEWNFPRFRTETYNHLTCVNCLISLKEEAFVFHSLVSHEKNEVKIAPAQCITVYNFISPVINIFMDRSVLHVLTTTSLETYTIRLFPSSSPSPSQILSERVTLIGHKPFLGIVDMVLLENKLIIFTSANSNLDNRVNNNWTLYMLTLPSPNSICKVLSFKARITRFKSPNKYIHLIKEALNLADIVENYVYRSCGSARLGANDFKKFCCLVADYYFLFKKEGWEWSYRLYEKANLQPIDVFVRMKQLNDMYERVKRPVDTIPAIKFYIRSWIHDHPEQVDLKTLVYGIKMAEKSGDLLYVAELVLSEESTRKLPLHNVIKHLENNLEASYEWKGALTFSLLFLYSLSNIETKDVSDVYNEADEISNKSFVQYCKSYSNLLIEQDSSFSDFSLILMQETPILIAHGFAEIVSSSQSIKLRKIIQAFQKYIGSHMYSTNVTDVFKKFLELHFSCSYGHDKKPDLNKKYVCDAIKILFRQYLTDLTKPISENCTQTNSRDRKSIYNSQIPGYIQMLPCYNNNNENLFKLQSLFYTNWLTKDFIEDIKQVLPLMNKSSLSLEIMASTNTMKTIEIVVDKCPQAVLKYSMDCLKSTSEWKYVTSLLEKKSKSDVDNQSKYQEVLHDLLDYLSHNMCVEDLCSILPVENSTNIGHDEYQTYVITCQKINQANQIKSMVMATGQQLLASLNFK</sequence>
<dbReference type="InterPro" id="IPR017216">
    <property type="entry name" value="HPS3"/>
</dbReference>
<reference evidence="4" key="1">
    <citation type="submission" date="2025-08" db="UniProtKB">
        <authorList>
            <consortium name="RefSeq"/>
        </authorList>
    </citation>
    <scope>IDENTIFICATION</scope>
    <source>
        <tissue evidence="4">Whole body</tissue>
    </source>
</reference>
<evidence type="ECO:0000259" key="2">
    <source>
        <dbReference type="Pfam" id="PF14763"/>
    </source>
</evidence>
<dbReference type="Proteomes" id="UP000694846">
    <property type="component" value="Unplaced"/>
</dbReference>
<dbReference type="GO" id="GO:0005737">
    <property type="term" value="C:cytoplasm"/>
    <property type="evidence" value="ECO:0007669"/>
    <property type="project" value="TreeGrafter"/>
</dbReference>
<feature type="domain" description="BLOC-2 complex member HPS3 C-terminal" evidence="2">
    <location>
        <begin position="874"/>
        <end position="1001"/>
    </location>
</feature>
<dbReference type="InterPro" id="IPR029438">
    <property type="entry name" value="HPS3_C"/>
</dbReference>
<dbReference type="Pfam" id="PF14761">
    <property type="entry name" value="HPS3_N"/>
    <property type="match status" value="1"/>
</dbReference>
<dbReference type="RefSeq" id="XP_025419765.1">
    <property type="nucleotide sequence ID" value="XM_025563980.1"/>
</dbReference>
<evidence type="ECO:0000313" key="3">
    <source>
        <dbReference type="Proteomes" id="UP000694846"/>
    </source>
</evidence>
<dbReference type="OrthoDB" id="10255480at2759"/>
<dbReference type="Pfam" id="PF14763">
    <property type="entry name" value="HPS3_C"/>
    <property type="match status" value="1"/>
</dbReference>
<keyword evidence="3" id="KW-1185">Reference proteome</keyword>